<protein>
    <submittedName>
        <fullName evidence="1">Uncharacterized protein</fullName>
    </submittedName>
</protein>
<gene>
    <name evidence="1" type="ORF">MIMGU_mgv1a0262692mg</name>
</gene>
<reference evidence="1 2" key="1">
    <citation type="journal article" date="2013" name="Proc. Natl. Acad. Sci. U.S.A.">
        <title>Fine-scale variation in meiotic recombination in Mimulus inferred from population shotgun sequencing.</title>
        <authorList>
            <person name="Hellsten U."/>
            <person name="Wright K.M."/>
            <person name="Jenkins J."/>
            <person name="Shu S."/>
            <person name="Yuan Y."/>
            <person name="Wessler S.R."/>
            <person name="Schmutz J."/>
            <person name="Willis J.H."/>
            <person name="Rokhsar D.S."/>
        </authorList>
    </citation>
    <scope>NUCLEOTIDE SEQUENCE [LARGE SCALE GENOMIC DNA]</scope>
    <source>
        <strain evidence="2">cv. DUN x IM62</strain>
    </source>
</reference>
<dbReference type="Proteomes" id="UP000030748">
    <property type="component" value="Unassembled WGS sequence"/>
</dbReference>
<evidence type="ECO:0000313" key="2">
    <source>
        <dbReference type="Proteomes" id="UP000030748"/>
    </source>
</evidence>
<evidence type="ECO:0000313" key="1">
    <source>
        <dbReference type="EMBL" id="EYU21036.1"/>
    </source>
</evidence>
<accession>A0A022PZ14</accession>
<feature type="non-terminal residue" evidence="1">
    <location>
        <position position="1"/>
    </location>
</feature>
<sequence length="27" mass="3042">HPLKLTDRNVRNSNVGGWLSLRIPQGL</sequence>
<organism evidence="1 2">
    <name type="scientific">Erythranthe guttata</name>
    <name type="common">Yellow monkey flower</name>
    <name type="synonym">Mimulus guttatus</name>
    <dbReference type="NCBI Taxonomy" id="4155"/>
    <lineage>
        <taxon>Eukaryota</taxon>
        <taxon>Viridiplantae</taxon>
        <taxon>Streptophyta</taxon>
        <taxon>Embryophyta</taxon>
        <taxon>Tracheophyta</taxon>
        <taxon>Spermatophyta</taxon>
        <taxon>Magnoliopsida</taxon>
        <taxon>eudicotyledons</taxon>
        <taxon>Gunneridae</taxon>
        <taxon>Pentapetalae</taxon>
        <taxon>asterids</taxon>
        <taxon>lamiids</taxon>
        <taxon>Lamiales</taxon>
        <taxon>Phrymaceae</taxon>
        <taxon>Erythranthe</taxon>
    </lineage>
</organism>
<dbReference type="EMBL" id="KI632232">
    <property type="protein sequence ID" value="EYU21036.1"/>
    <property type="molecule type" value="Genomic_DNA"/>
</dbReference>
<keyword evidence="2" id="KW-1185">Reference proteome</keyword>
<proteinExistence type="predicted"/>
<name>A0A022PZ14_ERYGU</name>
<dbReference type="AlphaFoldDB" id="A0A022PZ14"/>